<keyword evidence="2" id="KW-1185">Reference proteome</keyword>
<organism evidence="1 2">
    <name type="scientific">Eumeta variegata</name>
    <name type="common">Bagworm moth</name>
    <name type="synonym">Eumeta japonica</name>
    <dbReference type="NCBI Taxonomy" id="151549"/>
    <lineage>
        <taxon>Eukaryota</taxon>
        <taxon>Metazoa</taxon>
        <taxon>Ecdysozoa</taxon>
        <taxon>Arthropoda</taxon>
        <taxon>Hexapoda</taxon>
        <taxon>Insecta</taxon>
        <taxon>Pterygota</taxon>
        <taxon>Neoptera</taxon>
        <taxon>Endopterygota</taxon>
        <taxon>Lepidoptera</taxon>
        <taxon>Glossata</taxon>
        <taxon>Ditrysia</taxon>
        <taxon>Tineoidea</taxon>
        <taxon>Psychidae</taxon>
        <taxon>Oiketicinae</taxon>
        <taxon>Eumeta</taxon>
    </lineage>
</organism>
<dbReference type="AlphaFoldDB" id="A0A4C1XDG8"/>
<evidence type="ECO:0000313" key="1">
    <source>
        <dbReference type="EMBL" id="GBP61140.1"/>
    </source>
</evidence>
<protein>
    <submittedName>
        <fullName evidence="1">Uncharacterized protein</fullName>
    </submittedName>
</protein>
<dbReference type="EMBL" id="BGZK01000805">
    <property type="protein sequence ID" value="GBP61140.1"/>
    <property type="molecule type" value="Genomic_DNA"/>
</dbReference>
<comment type="caution">
    <text evidence="1">The sequence shown here is derived from an EMBL/GenBank/DDBJ whole genome shotgun (WGS) entry which is preliminary data.</text>
</comment>
<sequence>MQLSKTPLRRDFITPKLVVALDRCQLSMRDSMFIFEATIEAFGYYIDEFSISGDIEKKIKIQPPGGVHQARWTARAIYSLKISLFSAQCKITSKDKAALIDVCLFIVISYVEPWHQFTSTIKSPYFVLWEINEVLREN</sequence>
<proteinExistence type="predicted"/>
<evidence type="ECO:0000313" key="2">
    <source>
        <dbReference type="Proteomes" id="UP000299102"/>
    </source>
</evidence>
<dbReference type="Proteomes" id="UP000299102">
    <property type="component" value="Unassembled WGS sequence"/>
</dbReference>
<reference evidence="1 2" key="1">
    <citation type="journal article" date="2019" name="Commun. Biol.">
        <title>The bagworm genome reveals a unique fibroin gene that provides high tensile strength.</title>
        <authorList>
            <person name="Kono N."/>
            <person name="Nakamura H."/>
            <person name="Ohtoshi R."/>
            <person name="Tomita M."/>
            <person name="Numata K."/>
            <person name="Arakawa K."/>
        </authorList>
    </citation>
    <scope>NUCLEOTIDE SEQUENCE [LARGE SCALE GENOMIC DNA]</scope>
</reference>
<gene>
    <name evidence="1" type="ORF">EVAR_46791_1</name>
</gene>
<accession>A0A4C1XDG8</accession>
<name>A0A4C1XDG8_EUMVA</name>
<dbReference type="OrthoDB" id="6626714at2759"/>